<sequence>MLIRAYDLLKRRFEELAEIETVDMGAPISKTRATKQGALRMIQFFAALALSIRGETSENGLPGDVTTMTLKAPAGVNGGIIPWNGSLSSVWCIVGAATATGCTTVLKPATEASLTVLYLAEILLEIGLPLGVHRTISISSGPKPRDARAARKVSWS</sequence>
<organism evidence="3 4">
    <name type="scientific">Mameliella alba</name>
    <dbReference type="NCBI Taxonomy" id="561184"/>
    <lineage>
        <taxon>Bacteria</taxon>
        <taxon>Pseudomonadati</taxon>
        <taxon>Pseudomonadota</taxon>
        <taxon>Alphaproteobacteria</taxon>
        <taxon>Rhodobacterales</taxon>
        <taxon>Roseobacteraceae</taxon>
        <taxon>Mameliella</taxon>
    </lineage>
</organism>
<accession>A0A0B3S2Y3</accession>
<name>A0A0B3S2Y3_9RHOB</name>
<keyword evidence="4" id="KW-1185">Reference proteome</keyword>
<dbReference type="InterPro" id="IPR015590">
    <property type="entry name" value="Aldehyde_DH_dom"/>
</dbReference>
<dbReference type="SUPFAM" id="SSF53720">
    <property type="entry name" value="ALDH-like"/>
    <property type="match status" value="1"/>
</dbReference>
<evidence type="ECO:0000256" key="1">
    <source>
        <dbReference type="ARBA" id="ARBA00023002"/>
    </source>
</evidence>
<dbReference type="InterPro" id="IPR016161">
    <property type="entry name" value="Ald_DH/histidinol_DH"/>
</dbReference>
<dbReference type="EMBL" id="JSUQ01000002">
    <property type="protein sequence ID" value="KHQ54637.1"/>
    <property type="molecule type" value="Genomic_DNA"/>
</dbReference>
<dbReference type="PANTHER" id="PTHR11699">
    <property type="entry name" value="ALDEHYDE DEHYDROGENASE-RELATED"/>
    <property type="match status" value="1"/>
</dbReference>
<reference evidence="3 4" key="1">
    <citation type="submission" date="2014-10" db="EMBL/GenBank/DDBJ databases">
        <title>Genome sequence of Ponticoccus sp. strain UMTAT08 isolated from clonal culture of toxic dinoflagellate Alexandrium tamiyavanichii.</title>
        <authorList>
            <person name="Gan H.Y."/>
            <person name="Muhd D.-D."/>
            <person name="Mohd Noor M.E."/>
            <person name="Yeong Y.S."/>
            <person name="Usup G."/>
        </authorList>
    </citation>
    <scope>NUCLEOTIDE SEQUENCE [LARGE SCALE GENOMIC DNA]</scope>
    <source>
        <strain evidence="3 4">UMTAT08</strain>
    </source>
</reference>
<feature type="domain" description="Aldehyde dehydrogenase" evidence="2">
    <location>
        <begin position="2"/>
        <end position="136"/>
    </location>
</feature>
<dbReference type="Proteomes" id="UP000030960">
    <property type="component" value="Unassembled WGS sequence"/>
</dbReference>
<dbReference type="Pfam" id="PF00171">
    <property type="entry name" value="Aldedh"/>
    <property type="match status" value="1"/>
</dbReference>
<dbReference type="InterPro" id="IPR016162">
    <property type="entry name" value="Ald_DH_N"/>
</dbReference>
<gene>
    <name evidence="3" type="ORF">OA50_00471</name>
</gene>
<dbReference type="GO" id="GO:0004029">
    <property type="term" value="F:aldehyde dehydrogenase (NAD+) activity"/>
    <property type="evidence" value="ECO:0007669"/>
    <property type="project" value="UniProtKB-EC"/>
</dbReference>
<dbReference type="AlphaFoldDB" id="A0A0B3S2Y3"/>
<evidence type="ECO:0000259" key="2">
    <source>
        <dbReference type="Pfam" id="PF00171"/>
    </source>
</evidence>
<proteinExistence type="predicted"/>
<dbReference type="EC" id="1.2.1.3" evidence="3"/>
<dbReference type="Gene3D" id="3.40.605.10">
    <property type="entry name" value="Aldehyde Dehydrogenase, Chain A, domain 1"/>
    <property type="match status" value="1"/>
</dbReference>
<comment type="caution">
    <text evidence="3">The sequence shown here is derived from an EMBL/GenBank/DDBJ whole genome shotgun (WGS) entry which is preliminary data.</text>
</comment>
<evidence type="ECO:0000313" key="4">
    <source>
        <dbReference type="Proteomes" id="UP000030960"/>
    </source>
</evidence>
<evidence type="ECO:0000313" key="3">
    <source>
        <dbReference type="EMBL" id="KHQ54637.1"/>
    </source>
</evidence>
<protein>
    <submittedName>
        <fullName evidence="3">Aldehyde dehydrogenase (NAD+)</fullName>
        <ecNumber evidence="3">1.2.1.3</ecNumber>
    </submittedName>
</protein>
<keyword evidence="1 3" id="KW-0560">Oxidoreductase</keyword>